<dbReference type="EMBL" id="FCNL01000042">
    <property type="protein sequence ID" value="CVI25239.1"/>
    <property type="molecule type" value="Genomic_DNA"/>
</dbReference>
<gene>
    <name evidence="1" type="ORF">AGR4A_pAt30054</name>
</gene>
<name>A0A822VCA1_AGRTU</name>
<proteinExistence type="predicted"/>
<protein>
    <submittedName>
        <fullName evidence="1">Uncharacterized protein</fullName>
    </submittedName>
</protein>
<accession>A0A822VCA1</accession>
<evidence type="ECO:0000313" key="2">
    <source>
        <dbReference type="Proteomes" id="UP000192074"/>
    </source>
</evidence>
<dbReference type="AlphaFoldDB" id="A0A822VCA1"/>
<reference evidence="1 2" key="1">
    <citation type="submission" date="2016-01" db="EMBL/GenBank/DDBJ databases">
        <authorList>
            <person name="Regsiter A."/>
            <person name="william w."/>
        </authorList>
    </citation>
    <scope>NUCLEOTIDE SEQUENCE [LARGE SCALE GENOMIC DNA]</scope>
    <source>
        <strain evidence="1 2">B6</strain>
    </source>
</reference>
<organism evidence="1 2">
    <name type="scientific">Agrobacterium tumefaciens str. B6</name>
    <dbReference type="NCBI Taxonomy" id="1183423"/>
    <lineage>
        <taxon>Bacteria</taxon>
        <taxon>Pseudomonadati</taxon>
        <taxon>Pseudomonadota</taxon>
        <taxon>Alphaproteobacteria</taxon>
        <taxon>Hyphomicrobiales</taxon>
        <taxon>Rhizobiaceae</taxon>
        <taxon>Rhizobium/Agrobacterium group</taxon>
        <taxon>Agrobacterium</taxon>
        <taxon>Agrobacterium tumefaciens complex</taxon>
    </lineage>
</organism>
<sequence>MSSAGVTDDTATVGGIPWQLLVAARLLAARLGGNPPIVNSGQIRMRDTVIGAHLVIGLIDPTTTHS</sequence>
<dbReference type="Proteomes" id="UP000192074">
    <property type="component" value="Unassembled WGS sequence"/>
</dbReference>
<evidence type="ECO:0000313" key="1">
    <source>
        <dbReference type="EMBL" id="CVI25239.1"/>
    </source>
</evidence>
<comment type="caution">
    <text evidence="1">The sequence shown here is derived from an EMBL/GenBank/DDBJ whole genome shotgun (WGS) entry which is preliminary data.</text>
</comment>